<name>A0A8S2LK88_9BILA</name>
<dbReference type="Proteomes" id="UP000676336">
    <property type="component" value="Unassembled WGS sequence"/>
</dbReference>
<dbReference type="Pfam" id="PF20143">
    <property type="entry name" value="NAD_kinase_C"/>
    <property type="match status" value="1"/>
</dbReference>
<reference evidence="2" key="1">
    <citation type="submission" date="2021-02" db="EMBL/GenBank/DDBJ databases">
        <authorList>
            <person name="Nowell W R."/>
        </authorList>
    </citation>
    <scope>NUCLEOTIDE SEQUENCE</scope>
</reference>
<dbReference type="EMBL" id="CAJOBH010002186">
    <property type="protein sequence ID" value="CAF3893937.1"/>
    <property type="molecule type" value="Genomic_DNA"/>
</dbReference>
<dbReference type="AlphaFoldDB" id="A0A8S2LK88"/>
<dbReference type="InterPro" id="IPR017438">
    <property type="entry name" value="ATP-NAD_kinase_N"/>
</dbReference>
<dbReference type="GO" id="GO:0019674">
    <property type="term" value="P:NAD+ metabolic process"/>
    <property type="evidence" value="ECO:0007669"/>
    <property type="project" value="InterPro"/>
</dbReference>
<gene>
    <name evidence="2" type="ORF">BYL167_LOCUS8110</name>
    <name evidence="3" type="ORF">SMN809_LOCUS65286</name>
</gene>
<evidence type="ECO:0000313" key="3">
    <source>
        <dbReference type="EMBL" id="CAF5168799.1"/>
    </source>
</evidence>
<dbReference type="GO" id="GO:0006741">
    <property type="term" value="P:NADP+ biosynthetic process"/>
    <property type="evidence" value="ECO:0007669"/>
    <property type="project" value="TreeGrafter"/>
</dbReference>
<evidence type="ECO:0000313" key="4">
    <source>
        <dbReference type="Proteomes" id="UP000681967"/>
    </source>
</evidence>
<dbReference type="EMBL" id="CAJOBI010307418">
    <property type="protein sequence ID" value="CAF5168799.1"/>
    <property type="molecule type" value="Genomic_DNA"/>
</dbReference>
<dbReference type="InterPro" id="IPR016064">
    <property type="entry name" value="NAD/diacylglycerol_kinase_sf"/>
</dbReference>
<dbReference type="PANTHER" id="PTHR20275:SF0">
    <property type="entry name" value="NAD KINASE"/>
    <property type="match status" value="1"/>
</dbReference>
<feature type="compositionally biased region" description="Basic and acidic residues" evidence="1">
    <location>
        <begin position="133"/>
        <end position="147"/>
    </location>
</feature>
<sequence>LILSTPTGSTAYGMAAGASMVHPNVPAMVICPICPHSLSFRPIVVPAGIELTVKVSQDSRLTAWLSVDGRNQHELHQYDSVKITTSVYPVPCICRFDQVGDWFQSLADILHWNIRKPQLNLDTDQEIQRDEQMQMQDDEKILNKTKEFSPLSNGESSTNELS</sequence>
<comment type="caution">
    <text evidence="2">The sequence shown here is derived from an EMBL/GenBank/DDBJ whole genome shotgun (WGS) entry which is preliminary data.</text>
</comment>
<organism evidence="2 4">
    <name type="scientific">Rotaria magnacalcarata</name>
    <dbReference type="NCBI Taxonomy" id="392030"/>
    <lineage>
        <taxon>Eukaryota</taxon>
        <taxon>Metazoa</taxon>
        <taxon>Spiralia</taxon>
        <taxon>Gnathifera</taxon>
        <taxon>Rotifera</taxon>
        <taxon>Eurotatoria</taxon>
        <taxon>Bdelloidea</taxon>
        <taxon>Philodinida</taxon>
        <taxon>Philodinidae</taxon>
        <taxon>Rotaria</taxon>
    </lineage>
</organism>
<evidence type="ECO:0008006" key="5">
    <source>
        <dbReference type="Google" id="ProtNLM"/>
    </source>
</evidence>
<feature type="region of interest" description="Disordered" evidence="1">
    <location>
        <begin position="133"/>
        <end position="162"/>
    </location>
</feature>
<dbReference type="PANTHER" id="PTHR20275">
    <property type="entry name" value="NAD KINASE"/>
    <property type="match status" value="1"/>
</dbReference>
<evidence type="ECO:0000313" key="2">
    <source>
        <dbReference type="EMBL" id="CAF3893937.1"/>
    </source>
</evidence>
<dbReference type="Proteomes" id="UP000681967">
    <property type="component" value="Unassembled WGS sequence"/>
</dbReference>
<evidence type="ECO:0000256" key="1">
    <source>
        <dbReference type="SAM" id="MobiDB-lite"/>
    </source>
</evidence>
<dbReference type="InterPro" id="IPR017437">
    <property type="entry name" value="ATP-NAD_kinase_PpnK-typ_C"/>
</dbReference>
<dbReference type="SUPFAM" id="SSF111331">
    <property type="entry name" value="NAD kinase/diacylglycerol kinase-like"/>
    <property type="match status" value="1"/>
</dbReference>
<accession>A0A8S2LK88</accession>
<protein>
    <recommendedName>
        <fullName evidence="5">NAD(+) kinase</fullName>
    </recommendedName>
</protein>
<dbReference type="GO" id="GO:0003951">
    <property type="term" value="F:NAD+ kinase activity"/>
    <property type="evidence" value="ECO:0007669"/>
    <property type="project" value="InterPro"/>
</dbReference>
<dbReference type="Gene3D" id="3.40.50.10330">
    <property type="entry name" value="Probable inorganic polyphosphate/atp-NAD kinase, domain 1"/>
    <property type="match status" value="1"/>
</dbReference>
<feature type="non-terminal residue" evidence="2">
    <location>
        <position position="162"/>
    </location>
</feature>
<dbReference type="Gene3D" id="2.60.200.30">
    <property type="entry name" value="Probable inorganic polyphosphate/atp-NAD kinase, domain 2"/>
    <property type="match status" value="1"/>
</dbReference>
<proteinExistence type="predicted"/>
<feature type="compositionally biased region" description="Polar residues" evidence="1">
    <location>
        <begin position="150"/>
        <end position="162"/>
    </location>
</feature>